<feature type="signal peptide" evidence="1">
    <location>
        <begin position="1"/>
        <end position="23"/>
    </location>
</feature>
<comment type="caution">
    <text evidence="2">The sequence shown here is derived from an EMBL/GenBank/DDBJ whole genome shotgun (WGS) entry which is preliminary data.</text>
</comment>
<keyword evidence="3" id="KW-1185">Reference proteome</keyword>
<dbReference type="AlphaFoldDB" id="A0A2A8CWS5"/>
<keyword evidence="1" id="KW-0732">Signal</keyword>
<accession>A0A2A8CWS5</accession>
<name>A0A2A8CWS5_9BACT</name>
<dbReference type="EMBL" id="PDEQ01000005">
    <property type="protein sequence ID" value="PEN13044.1"/>
    <property type="molecule type" value="Genomic_DNA"/>
</dbReference>
<reference evidence="2 3" key="1">
    <citation type="submission" date="2017-10" db="EMBL/GenBank/DDBJ databases">
        <title>Draft genome of Longibacter Salinarum.</title>
        <authorList>
            <person name="Goh K.M."/>
            <person name="Shamsir M.S."/>
            <person name="Lim S.W."/>
        </authorList>
    </citation>
    <scope>NUCLEOTIDE SEQUENCE [LARGE SCALE GENOMIC DNA]</scope>
    <source>
        <strain evidence="2 3">KCTC 52045</strain>
    </source>
</reference>
<proteinExistence type="predicted"/>
<dbReference type="Proteomes" id="UP000220102">
    <property type="component" value="Unassembled WGS sequence"/>
</dbReference>
<dbReference type="RefSeq" id="WP_179862251.1">
    <property type="nucleotide sequence ID" value="NZ_PDEQ01000005.1"/>
</dbReference>
<organism evidence="2 3">
    <name type="scientific">Longibacter salinarum</name>
    <dbReference type="NCBI Taxonomy" id="1850348"/>
    <lineage>
        <taxon>Bacteria</taxon>
        <taxon>Pseudomonadati</taxon>
        <taxon>Rhodothermota</taxon>
        <taxon>Rhodothermia</taxon>
        <taxon>Rhodothermales</taxon>
        <taxon>Salisaetaceae</taxon>
        <taxon>Longibacter</taxon>
    </lineage>
</organism>
<gene>
    <name evidence="2" type="ORF">CRI94_10335</name>
</gene>
<evidence type="ECO:0000256" key="1">
    <source>
        <dbReference type="SAM" id="SignalP"/>
    </source>
</evidence>
<feature type="chain" id="PRO_5012134124" description="Outer membrane protein beta-barrel domain-containing protein" evidence="1">
    <location>
        <begin position="24"/>
        <end position="208"/>
    </location>
</feature>
<protein>
    <recommendedName>
        <fullName evidence="4">Outer membrane protein beta-barrel domain-containing protein</fullName>
    </recommendedName>
</protein>
<evidence type="ECO:0000313" key="2">
    <source>
        <dbReference type="EMBL" id="PEN13044.1"/>
    </source>
</evidence>
<evidence type="ECO:0008006" key="4">
    <source>
        <dbReference type="Google" id="ProtNLM"/>
    </source>
</evidence>
<sequence>MKSIPFYICLCLLGVSLYSAANAQVSRPTEDVSQRDTGRNQASFALKAGLSQPVLLRGANLAIAYTTGRWVFEYSHGLWLSYDRVGRTRTERDQNLDVYSPWTTGFGIGYRLPWRFDLRVELKAHRYEVTPPQGKAFAYTTFSIGPALNYHQPIYRNLGLDLTLRFWPNVASTLENDERVFFGADGAKKTHAAHDLGVFPNASLLYKF</sequence>
<evidence type="ECO:0000313" key="3">
    <source>
        <dbReference type="Proteomes" id="UP000220102"/>
    </source>
</evidence>